<evidence type="ECO:0000256" key="1">
    <source>
        <dbReference type="SAM" id="MobiDB-lite"/>
    </source>
</evidence>
<name>A0AAD2CJX9_9STRA</name>
<accession>A0AAD2CJX9</accession>
<feature type="region of interest" description="Disordered" evidence="1">
    <location>
        <begin position="232"/>
        <end position="251"/>
    </location>
</feature>
<evidence type="ECO:0000313" key="2">
    <source>
        <dbReference type="EMBL" id="CAJ1934358.1"/>
    </source>
</evidence>
<evidence type="ECO:0000313" key="3">
    <source>
        <dbReference type="Proteomes" id="UP001295423"/>
    </source>
</evidence>
<protein>
    <submittedName>
        <fullName evidence="2">Uncharacterized protein</fullName>
    </submittedName>
</protein>
<keyword evidence="3" id="KW-1185">Reference proteome</keyword>
<dbReference type="EMBL" id="CAKOGP040000335">
    <property type="protein sequence ID" value="CAJ1934358.1"/>
    <property type="molecule type" value="Genomic_DNA"/>
</dbReference>
<feature type="compositionally biased region" description="Basic residues" evidence="1">
    <location>
        <begin position="238"/>
        <end position="251"/>
    </location>
</feature>
<proteinExistence type="predicted"/>
<gene>
    <name evidence="2" type="ORF">CYCCA115_LOCUS3716</name>
</gene>
<organism evidence="2 3">
    <name type="scientific">Cylindrotheca closterium</name>
    <dbReference type="NCBI Taxonomy" id="2856"/>
    <lineage>
        <taxon>Eukaryota</taxon>
        <taxon>Sar</taxon>
        <taxon>Stramenopiles</taxon>
        <taxon>Ochrophyta</taxon>
        <taxon>Bacillariophyta</taxon>
        <taxon>Bacillariophyceae</taxon>
        <taxon>Bacillariophycidae</taxon>
        <taxon>Bacillariales</taxon>
        <taxon>Bacillariaceae</taxon>
        <taxon>Cylindrotheca</taxon>
    </lineage>
</organism>
<dbReference type="Proteomes" id="UP001295423">
    <property type="component" value="Unassembled WGS sequence"/>
</dbReference>
<dbReference type="AlphaFoldDB" id="A0AAD2CJX9"/>
<sequence length="251" mass="28794">MDEIMGSMNSLDLGKRDPNPRERIVNFMMEAKERGLSPDGSADNPFVKIVDPTNQRSHWPFKVHFCPNVEQKSFQYDTWNIVLTTAYPGDAPRWNASMVSEEHYPTCHSHALLLTGPSCGRFHRFDESGFSVQDWKECAQEGVGSKQLLHSFEKMTDDMNKDLSQKRVHVLLVFPKDKKLNNAVFSHSVRDVELGIVDMDCPYEYDGEDITIRATDLVWTVACSEGIRSQFDPAHNTPTRKMRVRNNKKKK</sequence>
<reference evidence="2" key="1">
    <citation type="submission" date="2023-08" db="EMBL/GenBank/DDBJ databases">
        <authorList>
            <person name="Audoor S."/>
            <person name="Bilcke G."/>
        </authorList>
    </citation>
    <scope>NUCLEOTIDE SEQUENCE</scope>
</reference>
<comment type="caution">
    <text evidence="2">The sequence shown here is derived from an EMBL/GenBank/DDBJ whole genome shotgun (WGS) entry which is preliminary data.</text>
</comment>